<dbReference type="Proteomes" id="UP000310636">
    <property type="component" value="Unassembled WGS sequence"/>
</dbReference>
<dbReference type="PROSITE" id="PS00614">
    <property type="entry name" value="IGPS"/>
    <property type="match status" value="1"/>
</dbReference>
<dbReference type="OrthoDB" id="9804217at2"/>
<gene>
    <name evidence="9 11" type="primary">trpC</name>
    <name evidence="11" type="ORF">E6C55_14295</name>
</gene>
<dbReference type="InterPro" id="IPR013785">
    <property type="entry name" value="Aldolase_TIM"/>
</dbReference>
<dbReference type="GO" id="GO:0004425">
    <property type="term" value="F:indole-3-glycerol-phosphate synthase activity"/>
    <property type="evidence" value="ECO:0007669"/>
    <property type="project" value="UniProtKB-UniRule"/>
</dbReference>
<dbReference type="GO" id="GO:0000162">
    <property type="term" value="P:L-tryptophan biosynthetic process"/>
    <property type="evidence" value="ECO:0007669"/>
    <property type="project" value="UniProtKB-UniRule"/>
</dbReference>
<evidence type="ECO:0000313" key="12">
    <source>
        <dbReference type="Proteomes" id="UP000310636"/>
    </source>
</evidence>
<dbReference type="GO" id="GO:0004640">
    <property type="term" value="F:phosphoribosylanthranilate isomerase activity"/>
    <property type="evidence" value="ECO:0007669"/>
    <property type="project" value="TreeGrafter"/>
</dbReference>
<dbReference type="PANTHER" id="PTHR22854:SF2">
    <property type="entry name" value="INDOLE-3-GLYCEROL-PHOSPHATE SYNTHASE"/>
    <property type="match status" value="1"/>
</dbReference>
<dbReference type="UniPathway" id="UPA00035">
    <property type="reaction ID" value="UER00043"/>
</dbReference>
<evidence type="ECO:0000256" key="4">
    <source>
        <dbReference type="ARBA" id="ARBA00022605"/>
    </source>
</evidence>
<evidence type="ECO:0000256" key="7">
    <source>
        <dbReference type="ARBA" id="ARBA00023141"/>
    </source>
</evidence>
<evidence type="ECO:0000256" key="9">
    <source>
        <dbReference type="HAMAP-Rule" id="MF_00134"/>
    </source>
</evidence>
<dbReference type="Pfam" id="PF00218">
    <property type="entry name" value="IGPS"/>
    <property type="match status" value="1"/>
</dbReference>
<dbReference type="HAMAP" id="MF_00134_B">
    <property type="entry name" value="IGPS_B"/>
    <property type="match status" value="1"/>
</dbReference>
<feature type="domain" description="Indole-3-glycerol phosphate synthase" evidence="10">
    <location>
        <begin position="3"/>
        <end position="259"/>
    </location>
</feature>
<dbReference type="InterPro" id="IPR045186">
    <property type="entry name" value="Indole-3-glycerol_P_synth"/>
</dbReference>
<sequence length="280" mass="30340">MFLDRIVETKRAEVARLKETLVLADAERTISVMPECRGFESALADGRRKRPVGLIAEVKKASPSKGLIRADFDPVRLAEAYEAAGTDCISVLTDRDYFQGSNEYLTAVRAAVNVPLLRKDFTIDEYQIYEARLIGADAVLLIAAILTKEQLAKYHDLARSLGLDVLVEVHNREELDTVLDVGKAKLIGVNNRNLHTFETNLAVTEELISLLPAGVTTVSESAISSPADIDFVRRAGAQAVLVGEQFMRQPDVGEAVHALLGPAASGREAGGEDGREGAGR</sequence>
<comment type="pathway">
    <text evidence="2 9">Amino-acid biosynthesis; L-tryptophan biosynthesis; L-tryptophan from chorismate: step 4/5.</text>
</comment>
<comment type="similarity">
    <text evidence="3 9">Belongs to the TrpC family.</text>
</comment>
<dbReference type="InterPro" id="IPR011060">
    <property type="entry name" value="RibuloseP-bd_barrel"/>
</dbReference>
<dbReference type="AlphaFoldDB" id="A0A4S4BTW9"/>
<evidence type="ECO:0000313" key="11">
    <source>
        <dbReference type="EMBL" id="THF78379.1"/>
    </source>
</evidence>
<proteinExistence type="inferred from homology"/>
<dbReference type="NCBIfam" id="NF001373">
    <property type="entry name" value="PRK00278.1-6"/>
    <property type="match status" value="1"/>
</dbReference>
<dbReference type="FunFam" id="3.20.20.70:FF:000024">
    <property type="entry name" value="Indole-3-glycerol phosphate synthase"/>
    <property type="match status" value="1"/>
</dbReference>
<evidence type="ECO:0000256" key="1">
    <source>
        <dbReference type="ARBA" id="ARBA00001633"/>
    </source>
</evidence>
<dbReference type="SUPFAM" id="SSF51366">
    <property type="entry name" value="Ribulose-phoshate binding barrel"/>
    <property type="match status" value="1"/>
</dbReference>
<dbReference type="RefSeq" id="WP_136370475.1">
    <property type="nucleotide sequence ID" value="NZ_SSOB01000016.1"/>
</dbReference>
<protein>
    <recommendedName>
        <fullName evidence="9">Indole-3-glycerol phosphate synthase</fullName>
        <shortName evidence="9">IGPS</shortName>
        <ecNumber evidence="9">4.1.1.48</ecNumber>
    </recommendedName>
</protein>
<dbReference type="InterPro" id="IPR013798">
    <property type="entry name" value="Indole-3-glycerol_P_synth_dom"/>
</dbReference>
<keyword evidence="5 9" id="KW-0210">Decarboxylase</keyword>
<keyword evidence="6 9" id="KW-0822">Tryptophan biosynthesis</keyword>
<dbReference type="CDD" id="cd00331">
    <property type="entry name" value="IGPS"/>
    <property type="match status" value="1"/>
</dbReference>
<keyword evidence="8 9" id="KW-0456">Lyase</keyword>
<dbReference type="NCBIfam" id="NF001377">
    <property type="entry name" value="PRK00278.2-4"/>
    <property type="match status" value="1"/>
</dbReference>
<name>A0A4S4BTW9_9BACL</name>
<evidence type="ECO:0000256" key="3">
    <source>
        <dbReference type="ARBA" id="ARBA00008737"/>
    </source>
</evidence>
<dbReference type="InterPro" id="IPR001468">
    <property type="entry name" value="Indole-3-GlycerolPSynthase_CS"/>
</dbReference>
<keyword evidence="4 9" id="KW-0028">Amino-acid biosynthesis</keyword>
<dbReference type="EC" id="4.1.1.48" evidence="9"/>
<organism evidence="11 12">
    <name type="scientific">Cohnella fermenti</name>
    <dbReference type="NCBI Taxonomy" id="2565925"/>
    <lineage>
        <taxon>Bacteria</taxon>
        <taxon>Bacillati</taxon>
        <taxon>Bacillota</taxon>
        <taxon>Bacilli</taxon>
        <taxon>Bacillales</taxon>
        <taxon>Paenibacillaceae</taxon>
        <taxon>Cohnella</taxon>
    </lineage>
</organism>
<evidence type="ECO:0000256" key="6">
    <source>
        <dbReference type="ARBA" id="ARBA00022822"/>
    </source>
</evidence>
<dbReference type="EMBL" id="SSOB01000016">
    <property type="protein sequence ID" value="THF78379.1"/>
    <property type="molecule type" value="Genomic_DNA"/>
</dbReference>
<dbReference type="Gene3D" id="3.20.20.70">
    <property type="entry name" value="Aldolase class I"/>
    <property type="match status" value="1"/>
</dbReference>
<reference evidence="11 12" key="1">
    <citation type="submission" date="2019-04" db="EMBL/GenBank/DDBJ databases">
        <title>Cohnella sp. nov. isolated from preserved vegetables.</title>
        <authorList>
            <person name="Lin S.-Y."/>
            <person name="Hung M.-H."/>
            <person name="Young C.-C."/>
        </authorList>
    </citation>
    <scope>NUCLEOTIDE SEQUENCE [LARGE SCALE GENOMIC DNA]</scope>
    <source>
        <strain evidence="11 12">CC-MHH1044</strain>
    </source>
</reference>
<dbReference type="PANTHER" id="PTHR22854">
    <property type="entry name" value="TRYPTOPHAN BIOSYNTHESIS PROTEIN"/>
    <property type="match status" value="1"/>
</dbReference>
<evidence type="ECO:0000256" key="2">
    <source>
        <dbReference type="ARBA" id="ARBA00004696"/>
    </source>
</evidence>
<evidence type="ECO:0000259" key="10">
    <source>
        <dbReference type="Pfam" id="PF00218"/>
    </source>
</evidence>
<evidence type="ECO:0000256" key="8">
    <source>
        <dbReference type="ARBA" id="ARBA00023239"/>
    </source>
</evidence>
<accession>A0A4S4BTW9</accession>
<comment type="caution">
    <text evidence="11">The sequence shown here is derived from an EMBL/GenBank/DDBJ whole genome shotgun (WGS) entry which is preliminary data.</text>
</comment>
<evidence type="ECO:0000256" key="5">
    <source>
        <dbReference type="ARBA" id="ARBA00022793"/>
    </source>
</evidence>
<keyword evidence="12" id="KW-1185">Reference proteome</keyword>
<keyword evidence="7 9" id="KW-0057">Aromatic amino acid biosynthesis</keyword>
<comment type="catalytic activity">
    <reaction evidence="1 9">
        <text>1-(2-carboxyphenylamino)-1-deoxy-D-ribulose 5-phosphate + H(+) = (1S,2R)-1-C-(indol-3-yl)glycerol 3-phosphate + CO2 + H2O</text>
        <dbReference type="Rhea" id="RHEA:23476"/>
        <dbReference type="ChEBI" id="CHEBI:15377"/>
        <dbReference type="ChEBI" id="CHEBI:15378"/>
        <dbReference type="ChEBI" id="CHEBI:16526"/>
        <dbReference type="ChEBI" id="CHEBI:58613"/>
        <dbReference type="ChEBI" id="CHEBI:58866"/>
        <dbReference type="EC" id="4.1.1.48"/>
    </reaction>
</comment>